<reference evidence="11 12" key="1">
    <citation type="journal article" date="2018" name="Gigascience">
        <title>Genomes of trombidid mites reveal novel predicted allergens and laterally-transferred genes associated with secondary metabolism.</title>
        <authorList>
            <person name="Dong X."/>
            <person name="Chaisiri K."/>
            <person name="Xia D."/>
            <person name="Armstrong S.D."/>
            <person name="Fang Y."/>
            <person name="Donnelly M.J."/>
            <person name="Kadowaki T."/>
            <person name="McGarry J.W."/>
            <person name="Darby A.C."/>
            <person name="Makepeace B.L."/>
        </authorList>
    </citation>
    <scope>NUCLEOTIDE SEQUENCE [LARGE SCALE GENOMIC DNA]</scope>
    <source>
        <strain evidence="11">UoL-UT</strain>
    </source>
</reference>
<dbReference type="GO" id="GO:0006508">
    <property type="term" value="P:proteolysis"/>
    <property type="evidence" value="ECO:0007669"/>
    <property type="project" value="UniProtKB-KW"/>
</dbReference>
<dbReference type="InterPro" id="IPR043504">
    <property type="entry name" value="Peptidase_S1_PA_chymotrypsin"/>
</dbReference>
<dbReference type="InterPro" id="IPR001314">
    <property type="entry name" value="Peptidase_S1A"/>
</dbReference>
<dbReference type="Proteomes" id="UP000288716">
    <property type="component" value="Unassembled WGS sequence"/>
</dbReference>
<dbReference type="CDD" id="cd00190">
    <property type="entry name" value="Tryp_SPc"/>
    <property type="match status" value="1"/>
</dbReference>
<evidence type="ECO:0000256" key="4">
    <source>
        <dbReference type="ARBA" id="ARBA00022729"/>
    </source>
</evidence>
<protein>
    <submittedName>
        <fullName evidence="11">Serine protease 33-like protein</fullName>
    </submittedName>
</protein>
<dbReference type="VEuPathDB" id="VectorBase:LDEU011667"/>
<feature type="signal peptide" evidence="9">
    <location>
        <begin position="1"/>
        <end position="23"/>
    </location>
</feature>
<keyword evidence="7" id="KW-0865">Zymogen</keyword>
<evidence type="ECO:0000256" key="7">
    <source>
        <dbReference type="ARBA" id="ARBA00023145"/>
    </source>
</evidence>
<dbReference type="SMART" id="SM00020">
    <property type="entry name" value="Tryp_SPc"/>
    <property type="match status" value="1"/>
</dbReference>
<dbReference type="STRING" id="299467.A0A443RYF0"/>
<evidence type="ECO:0000259" key="10">
    <source>
        <dbReference type="PROSITE" id="PS50240"/>
    </source>
</evidence>
<dbReference type="OrthoDB" id="6506891at2759"/>
<dbReference type="PANTHER" id="PTHR24252">
    <property type="entry name" value="ACROSIN-RELATED"/>
    <property type="match status" value="1"/>
</dbReference>
<keyword evidence="5" id="KW-0378">Hydrolase</keyword>
<dbReference type="InterPro" id="IPR001254">
    <property type="entry name" value="Trypsin_dom"/>
</dbReference>
<evidence type="ECO:0000313" key="12">
    <source>
        <dbReference type="Proteomes" id="UP000288716"/>
    </source>
</evidence>
<keyword evidence="8" id="KW-1015">Disulfide bond</keyword>
<evidence type="ECO:0000256" key="2">
    <source>
        <dbReference type="ARBA" id="ARBA00022525"/>
    </source>
</evidence>
<dbReference type="FunFam" id="2.40.10.10:FF:000146">
    <property type="entry name" value="Serine protease 53"/>
    <property type="match status" value="1"/>
</dbReference>
<keyword evidence="4 9" id="KW-0732">Signal</keyword>
<keyword evidence="12" id="KW-1185">Reference proteome</keyword>
<name>A0A443RYF0_9ACAR</name>
<dbReference type="InterPro" id="IPR033116">
    <property type="entry name" value="TRYPSIN_SER"/>
</dbReference>
<dbReference type="PRINTS" id="PR00722">
    <property type="entry name" value="CHYMOTRYPSIN"/>
</dbReference>
<dbReference type="InterPro" id="IPR009003">
    <property type="entry name" value="Peptidase_S1_PA"/>
</dbReference>
<dbReference type="Gene3D" id="2.40.10.10">
    <property type="entry name" value="Trypsin-like serine proteases"/>
    <property type="match status" value="1"/>
</dbReference>
<keyword evidence="6" id="KW-0720">Serine protease</keyword>
<sequence>MAVRKQHFGCYLFILSTIITVNCQTETECGVMRGPVPTQFRIIGGGPARIGNYPWQVSIRRNNVLICGGSIISNSYVLTSAHCFRVRGRYTLYAGTQLRNNQFREGALHRIVDIRRHPQFISQIMFADVALVRVLPRFNFRPGTNGGRNAIGPICLPVARAPVTERTGIISGYGWSNFYRVEPYLKAARIQILNHVYCERVYRIRYRYDRNSMVCAGYVNGGTDSCLGDSGGPLAVLTNNRVTQIGITSFGYGCARRGYPGVYMQVSVFRNWIQSVALV</sequence>
<evidence type="ECO:0000256" key="5">
    <source>
        <dbReference type="ARBA" id="ARBA00022801"/>
    </source>
</evidence>
<accession>A0A443RYF0</accession>
<dbReference type="SUPFAM" id="SSF50494">
    <property type="entry name" value="Trypsin-like serine proteases"/>
    <property type="match status" value="1"/>
</dbReference>
<dbReference type="PROSITE" id="PS50240">
    <property type="entry name" value="TRYPSIN_DOM"/>
    <property type="match status" value="1"/>
</dbReference>
<feature type="chain" id="PRO_5019441464" evidence="9">
    <location>
        <begin position="24"/>
        <end position="279"/>
    </location>
</feature>
<organism evidence="11 12">
    <name type="scientific">Leptotrombidium deliense</name>
    <dbReference type="NCBI Taxonomy" id="299467"/>
    <lineage>
        <taxon>Eukaryota</taxon>
        <taxon>Metazoa</taxon>
        <taxon>Ecdysozoa</taxon>
        <taxon>Arthropoda</taxon>
        <taxon>Chelicerata</taxon>
        <taxon>Arachnida</taxon>
        <taxon>Acari</taxon>
        <taxon>Acariformes</taxon>
        <taxon>Trombidiformes</taxon>
        <taxon>Prostigmata</taxon>
        <taxon>Anystina</taxon>
        <taxon>Parasitengona</taxon>
        <taxon>Trombiculoidea</taxon>
        <taxon>Trombiculidae</taxon>
        <taxon>Leptotrombidium</taxon>
    </lineage>
</organism>
<evidence type="ECO:0000313" key="11">
    <source>
        <dbReference type="EMBL" id="RWS20373.1"/>
    </source>
</evidence>
<evidence type="ECO:0000256" key="9">
    <source>
        <dbReference type="SAM" id="SignalP"/>
    </source>
</evidence>
<dbReference type="GO" id="GO:0004252">
    <property type="term" value="F:serine-type endopeptidase activity"/>
    <property type="evidence" value="ECO:0007669"/>
    <property type="project" value="InterPro"/>
</dbReference>
<dbReference type="PROSITE" id="PS00135">
    <property type="entry name" value="TRYPSIN_SER"/>
    <property type="match status" value="1"/>
</dbReference>
<evidence type="ECO:0000256" key="1">
    <source>
        <dbReference type="ARBA" id="ARBA00004613"/>
    </source>
</evidence>
<dbReference type="AlphaFoldDB" id="A0A443RYF0"/>
<gene>
    <name evidence="11" type="ORF">B4U80_04621</name>
</gene>
<dbReference type="GO" id="GO:0005576">
    <property type="term" value="C:extracellular region"/>
    <property type="evidence" value="ECO:0007669"/>
    <property type="project" value="UniProtKB-SubCell"/>
</dbReference>
<comment type="caution">
    <text evidence="11">The sequence shown here is derived from an EMBL/GenBank/DDBJ whole genome shotgun (WGS) entry which is preliminary data.</text>
</comment>
<evidence type="ECO:0000256" key="6">
    <source>
        <dbReference type="ARBA" id="ARBA00022825"/>
    </source>
</evidence>
<dbReference type="PANTHER" id="PTHR24252:SF7">
    <property type="entry name" value="HYALIN"/>
    <property type="match status" value="1"/>
</dbReference>
<evidence type="ECO:0000256" key="3">
    <source>
        <dbReference type="ARBA" id="ARBA00022670"/>
    </source>
</evidence>
<keyword evidence="2" id="KW-0964">Secreted</keyword>
<proteinExistence type="predicted"/>
<comment type="subcellular location">
    <subcellularLocation>
        <location evidence="1">Secreted</location>
    </subcellularLocation>
</comment>
<keyword evidence="3 11" id="KW-0645">Protease</keyword>
<dbReference type="EMBL" id="NCKV01018026">
    <property type="protein sequence ID" value="RWS20373.1"/>
    <property type="molecule type" value="Genomic_DNA"/>
</dbReference>
<dbReference type="Pfam" id="PF00089">
    <property type="entry name" value="Trypsin"/>
    <property type="match status" value="1"/>
</dbReference>
<feature type="domain" description="Peptidase S1" evidence="10">
    <location>
        <begin position="42"/>
        <end position="278"/>
    </location>
</feature>
<evidence type="ECO:0000256" key="8">
    <source>
        <dbReference type="ARBA" id="ARBA00023157"/>
    </source>
</evidence>